<keyword evidence="3" id="KW-0731">Sigma factor</keyword>
<comment type="caution">
    <text evidence="8">The sequence shown here is derived from an EMBL/GenBank/DDBJ whole genome shotgun (WGS) entry which is preliminary data.</text>
</comment>
<keyword evidence="9" id="KW-1185">Reference proteome</keyword>
<dbReference type="Pfam" id="PF04542">
    <property type="entry name" value="Sigma70_r2"/>
    <property type="match status" value="1"/>
</dbReference>
<dbReference type="InterPro" id="IPR014284">
    <property type="entry name" value="RNA_pol_sigma-70_dom"/>
</dbReference>
<dbReference type="OrthoDB" id="9782108at2"/>
<evidence type="ECO:0000256" key="2">
    <source>
        <dbReference type="ARBA" id="ARBA00023015"/>
    </source>
</evidence>
<reference evidence="8 9" key="1">
    <citation type="submission" date="2019-03" db="EMBL/GenBank/DDBJ databases">
        <title>Genomic Encyclopedia of Type Strains, Phase IV (KMG-IV): sequencing the most valuable type-strain genomes for metagenomic binning, comparative biology and taxonomic classification.</title>
        <authorList>
            <person name="Goeker M."/>
        </authorList>
    </citation>
    <scope>NUCLEOTIDE SEQUENCE [LARGE SCALE GENOMIC DNA]</scope>
    <source>
        <strain evidence="8 9">DSM 21667</strain>
    </source>
</reference>
<keyword evidence="4" id="KW-0238">DNA-binding</keyword>
<dbReference type="AlphaFoldDB" id="A0A4R6YR03"/>
<dbReference type="Gene3D" id="1.10.1740.10">
    <property type="match status" value="1"/>
</dbReference>
<proteinExistence type="inferred from homology"/>
<evidence type="ECO:0000259" key="6">
    <source>
        <dbReference type="Pfam" id="PF04542"/>
    </source>
</evidence>
<feature type="domain" description="RNA polymerase sigma factor 70 region 4 type 2" evidence="7">
    <location>
        <begin position="130"/>
        <end position="181"/>
    </location>
</feature>
<dbReference type="InterPro" id="IPR036388">
    <property type="entry name" value="WH-like_DNA-bd_sf"/>
</dbReference>
<keyword evidence="2" id="KW-0805">Transcription regulation</keyword>
<dbReference type="PANTHER" id="PTHR43133">
    <property type="entry name" value="RNA POLYMERASE ECF-TYPE SIGMA FACTO"/>
    <property type="match status" value="1"/>
</dbReference>
<dbReference type="NCBIfam" id="TIGR02937">
    <property type="entry name" value="sigma70-ECF"/>
    <property type="match status" value="1"/>
</dbReference>
<dbReference type="Pfam" id="PF08281">
    <property type="entry name" value="Sigma70_r4_2"/>
    <property type="match status" value="1"/>
</dbReference>
<dbReference type="InterPro" id="IPR013325">
    <property type="entry name" value="RNA_pol_sigma_r2"/>
</dbReference>
<gene>
    <name evidence="8" type="ORF">DFR29_113122</name>
</gene>
<dbReference type="PANTHER" id="PTHR43133:SF8">
    <property type="entry name" value="RNA POLYMERASE SIGMA FACTOR HI_1459-RELATED"/>
    <property type="match status" value="1"/>
</dbReference>
<feature type="domain" description="RNA polymerase sigma-70 region 2" evidence="6">
    <location>
        <begin position="22"/>
        <end position="88"/>
    </location>
</feature>
<dbReference type="GO" id="GO:0003677">
    <property type="term" value="F:DNA binding"/>
    <property type="evidence" value="ECO:0007669"/>
    <property type="project" value="UniProtKB-KW"/>
</dbReference>
<dbReference type="EMBL" id="SNZH01000013">
    <property type="protein sequence ID" value="TDR40422.1"/>
    <property type="molecule type" value="Genomic_DNA"/>
</dbReference>
<evidence type="ECO:0000256" key="3">
    <source>
        <dbReference type="ARBA" id="ARBA00023082"/>
    </source>
</evidence>
<dbReference type="Gene3D" id="1.10.10.10">
    <property type="entry name" value="Winged helix-like DNA-binding domain superfamily/Winged helix DNA-binding domain"/>
    <property type="match status" value="1"/>
</dbReference>
<comment type="similarity">
    <text evidence="1">Belongs to the sigma-70 factor family. ECF subfamily.</text>
</comment>
<dbReference type="RefSeq" id="WP_133820371.1">
    <property type="nucleotide sequence ID" value="NZ_SNZH01000013.1"/>
</dbReference>
<protein>
    <submittedName>
        <fullName evidence="8">RNA polymerase sigma-70 factor (ECF subfamily)</fullName>
    </submittedName>
</protein>
<dbReference type="InterPro" id="IPR039425">
    <property type="entry name" value="RNA_pol_sigma-70-like"/>
</dbReference>
<evidence type="ECO:0000256" key="5">
    <source>
        <dbReference type="ARBA" id="ARBA00023163"/>
    </source>
</evidence>
<evidence type="ECO:0000256" key="4">
    <source>
        <dbReference type="ARBA" id="ARBA00023125"/>
    </source>
</evidence>
<dbReference type="SUPFAM" id="SSF88946">
    <property type="entry name" value="Sigma2 domain of RNA polymerase sigma factors"/>
    <property type="match status" value="1"/>
</dbReference>
<evidence type="ECO:0000259" key="7">
    <source>
        <dbReference type="Pfam" id="PF08281"/>
    </source>
</evidence>
<name>A0A4R6YR03_9GAMM</name>
<sequence length="189" mass="21401">MTVEDERVVLARNGDRAAFRRLVEAETRPLYAVAARITRDAALAEDAVQEALFNAWRHLRDFDGRANFKTWLHRITVNAALEQLRRRSGREQTMADAVPDDDEREDFLATRADELPGPEQLAAGGEIGSQVQTQLDRMTHLERSAFVLRHHEGQSLEEICSVLSINVSACKQAIFRAVRKLRSALEPLR</sequence>
<dbReference type="InterPro" id="IPR013324">
    <property type="entry name" value="RNA_pol_sigma_r3/r4-like"/>
</dbReference>
<dbReference type="InterPro" id="IPR007627">
    <property type="entry name" value="RNA_pol_sigma70_r2"/>
</dbReference>
<dbReference type="Proteomes" id="UP000295293">
    <property type="component" value="Unassembled WGS sequence"/>
</dbReference>
<evidence type="ECO:0000313" key="8">
    <source>
        <dbReference type="EMBL" id="TDR40422.1"/>
    </source>
</evidence>
<dbReference type="InterPro" id="IPR013249">
    <property type="entry name" value="RNA_pol_sigma70_r4_t2"/>
</dbReference>
<accession>A0A4R6YR03</accession>
<evidence type="ECO:0000313" key="9">
    <source>
        <dbReference type="Proteomes" id="UP000295293"/>
    </source>
</evidence>
<dbReference type="GO" id="GO:0006352">
    <property type="term" value="P:DNA-templated transcription initiation"/>
    <property type="evidence" value="ECO:0007669"/>
    <property type="project" value="InterPro"/>
</dbReference>
<keyword evidence="5" id="KW-0804">Transcription</keyword>
<dbReference type="GO" id="GO:0016987">
    <property type="term" value="F:sigma factor activity"/>
    <property type="evidence" value="ECO:0007669"/>
    <property type="project" value="UniProtKB-KW"/>
</dbReference>
<organism evidence="8 9">
    <name type="scientific">Tahibacter aquaticus</name>
    <dbReference type="NCBI Taxonomy" id="520092"/>
    <lineage>
        <taxon>Bacteria</taxon>
        <taxon>Pseudomonadati</taxon>
        <taxon>Pseudomonadota</taxon>
        <taxon>Gammaproteobacteria</taxon>
        <taxon>Lysobacterales</taxon>
        <taxon>Rhodanobacteraceae</taxon>
        <taxon>Tahibacter</taxon>
    </lineage>
</organism>
<evidence type="ECO:0000256" key="1">
    <source>
        <dbReference type="ARBA" id="ARBA00010641"/>
    </source>
</evidence>
<dbReference type="SUPFAM" id="SSF88659">
    <property type="entry name" value="Sigma3 and sigma4 domains of RNA polymerase sigma factors"/>
    <property type="match status" value="1"/>
</dbReference>